<dbReference type="GO" id="GO:0050415">
    <property type="term" value="F:formimidoylglutamase activity"/>
    <property type="evidence" value="ECO:0007669"/>
    <property type="project" value="UniProtKB-UniRule"/>
</dbReference>
<feature type="binding site" evidence="5">
    <location>
        <position position="155"/>
    </location>
    <ligand>
        <name>Mn(2+)</name>
        <dbReference type="ChEBI" id="CHEBI:29035"/>
        <label>2</label>
    </ligand>
</feature>
<dbReference type="NCBIfam" id="TIGR01227">
    <property type="entry name" value="hutG"/>
    <property type="match status" value="1"/>
</dbReference>
<keyword evidence="2 5" id="KW-0378">Hydrolase</keyword>
<dbReference type="SUPFAM" id="SSF52768">
    <property type="entry name" value="Arginase/deacetylase"/>
    <property type="match status" value="1"/>
</dbReference>
<comment type="catalytic activity">
    <reaction evidence="5">
        <text>N-formimidoyl-L-glutamate + H2O = formamide + L-glutamate</text>
        <dbReference type="Rhea" id="RHEA:22492"/>
        <dbReference type="ChEBI" id="CHEBI:15377"/>
        <dbReference type="ChEBI" id="CHEBI:16397"/>
        <dbReference type="ChEBI" id="CHEBI:29985"/>
        <dbReference type="ChEBI" id="CHEBI:58928"/>
        <dbReference type="EC" id="3.5.3.8"/>
    </reaction>
</comment>
<evidence type="ECO:0000256" key="1">
    <source>
        <dbReference type="ARBA" id="ARBA00022723"/>
    </source>
</evidence>
<evidence type="ECO:0000313" key="10">
    <source>
        <dbReference type="Proteomes" id="UP000291142"/>
    </source>
</evidence>
<dbReference type="GO" id="GO:0019556">
    <property type="term" value="P:L-histidine catabolic process to glutamate and formamide"/>
    <property type="evidence" value="ECO:0007669"/>
    <property type="project" value="UniProtKB-UniRule"/>
</dbReference>
<sequence>MNAHYEPGQQKLWTGRQTSAGIEPQYWYQHIRCANLMNLKDSKTPSFGLIGYACDAGVKRNFGRTGAKGGPDEVRKKLGKLPLHFDKDVVDFGNVNCLDADLESCQKAFSLVIANVIDKDVFPIGMGGGHDIAYAHYMGLRQALPKKRIGIINFDAHFDLRPVESQPNSGTPFNEILKEFENKGEAVDYFAIGIQKQSNTKQIFEIANRFNVNFVFNDVCDNSEENLFQLQTALKPIIRNNDYLYITIDLDGFSSAYASGVSAPSPFGFSPVFVYKVLEFLLKSGKMVSCDIAELNPKYDKDALTASLAAKLIDFIISNA</sequence>
<dbReference type="PANTHER" id="PTHR11358">
    <property type="entry name" value="ARGINASE/AGMATINASE"/>
    <property type="match status" value="1"/>
</dbReference>
<feature type="binding site" evidence="5 7">
    <location>
        <position position="155"/>
    </location>
    <ligand>
        <name>Mn(2+)</name>
        <dbReference type="ChEBI" id="CHEBI:29035"/>
        <label>1</label>
    </ligand>
</feature>
<proteinExistence type="inferred from homology"/>
<evidence type="ECO:0000256" key="5">
    <source>
        <dbReference type="HAMAP-Rule" id="MF_00737"/>
    </source>
</evidence>
<comment type="similarity">
    <text evidence="5 8">Belongs to the arginase family.</text>
</comment>
<keyword evidence="10" id="KW-1185">Reference proteome</keyword>
<dbReference type="UniPathway" id="UPA00379">
    <property type="reaction ID" value="UER00552"/>
</dbReference>
<dbReference type="InterPro" id="IPR005923">
    <property type="entry name" value="HutG"/>
</dbReference>
<dbReference type="Proteomes" id="UP000291142">
    <property type="component" value="Unassembled WGS sequence"/>
</dbReference>
<dbReference type="GO" id="GO:0008783">
    <property type="term" value="F:agmatinase activity"/>
    <property type="evidence" value="ECO:0007669"/>
    <property type="project" value="TreeGrafter"/>
</dbReference>
<dbReference type="PROSITE" id="PS51409">
    <property type="entry name" value="ARGINASE_2"/>
    <property type="match status" value="1"/>
</dbReference>
<dbReference type="OrthoDB" id="9788689at2"/>
<evidence type="ECO:0000256" key="4">
    <source>
        <dbReference type="ARBA" id="ARBA00023211"/>
    </source>
</evidence>
<comment type="caution">
    <text evidence="9">The sequence shown here is derived from an EMBL/GenBank/DDBJ whole genome shotgun (WGS) entry which is preliminary data.</text>
</comment>
<protein>
    <recommendedName>
        <fullName evidence="5 6">Formimidoylglutamase</fullName>
        <ecNumber evidence="5 6">3.5.3.8</ecNumber>
    </recommendedName>
    <alternativeName>
        <fullName evidence="5">Formiminoglutamase</fullName>
    </alternativeName>
    <alternativeName>
        <fullName evidence="5">Formiminoglutamate hydrolase</fullName>
    </alternativeName>
</protein>
<comment type="function">
    <text evidence="5">Catalyzes the conversion of N-formimidoyl-L-glutamate to L-glutamate and formamide.</text>
</comment>
<comment type="pathway">
    <text evidence="5">Amino-acid degradation; L-histidine degradation into L-glutamate; L-glutamate from N-formimidoyl-L-glutamate (hydrolase route): step 1/1.</text>
</comment>
<dbReference type="HAMAP" id="MF_00737">
    <property type="entry name" value="Formimidoylglutam"/>
    <property type="match status" value="1"/>
</dbReference>
<dbReference type="InterPro" id="IPR006035">
    <property type="entry name" value="Ureohydrolase"/>
</dbReference>
<evidence type="ECO:0000256" key="2">
    <source>
        <dbReference type="ARBA" id="ARBA00022801"/>
    </source>
</evidence>
<keyword evidence="3 5" id="KW-0369">Histidine metabolism</keyword>
<keyword evidence="4 5" id="KW-0464">Manganese</keyword>
<dbReference type="CDD" id="cd09988">
    <property type="entry name" value="Formimidoylglutamase"/>
    <property type="match status" value="1"/>
</dbReference>
<dbReference type="GO" id="GO:0019557">
    <property type="term" value="P:L-histidine catabolic process to glutamate and formate"/>
    <property type="evidence" value="ECO:0007669"/>
    <property type="project" value="UniProtKB-UniPathway"/>
</dbReference>
<feature type="binding site" evidence="5 7">
    <location>
        <position position="130"/>
    </location>
    <ligand>
        <name>Mn(2+)</name>
        <dbReference type="ChEBI" id="CHEBI:29035"/>
        <label>1</label>
    </ligand>
</feature>
<organism evidence="9 10">
    <name type="scientific">Hyunsoonleella flava</name>
    <dbReference type="NCBI Taxonomy" id="2527939"/>
    <lineage>
        <taxon>Bacteria</taxon>
        <taxon>Pseudomonadati</taxon>
        <taxon>Bacteroidota</taxon>
        <taxon>Flavobacteriia</taxon>
        <taxon>Flavobacteriales</taxon>
        <taxon>Flavobacteriaceae</taxon>
    </lineage>
</organism>
<dbReference type="EC" id="3.5.3.8" evidence="5 6"/>
<dbReference type="InterPro" id="IPR023696">
    <property type="entry name" value="Ureohydrolase_dom_sf"/>
</dbReference>
<evidence type="ECO:0000313" key="9">
    <source>
        <dbReference type="EMBL" id="TBN02474.1"/>
    </source>
</evidence>
<gene>
    <name evidence="5 9" type="primary">hutG</name>
    <name evidence="9" type="ORF">EYD45_11645</name>
</gene>
<dbReference type="EMBL" id="SIRT01000010">
    <property type="protein sequence ID" value="TBN02474.1"/>
    <property type="molecule type" value="Genomic_DNA"/>
</dbReference>
<evidence type="ECO:0000256" key="3">
    <source>
        <dbReference type="ARBA" id="ARBA00022808"/>
    </source>
</evidence>
<dbReference type="GO" id="GO:0033389">
    <property type="term" value="P:putrescine biosynthetic process from arginine, via agmatine"/>
    <property type="evidence" value="ECO:0007669"/>
    <property type="project" value="TreeGrafter"/>
</dbReference>
<dbReference type="Pfam" id="PF00491">
    <property type="entry name" value="Arginase"/>
    <property type="match status" value="1"/>
</dbReference>
<feature type="binding site" evidence="5 7">
    <location>
        <position position="249"/>
    </location>
    <ligand>
        <name>Mn(2+)</name>
        <dbReference type="ChEBI" id="CHEBI:29035"/>
        <label>1</label>
    </ligand>
</feature>
<keyword evidence="1 5" id="KW-0479">Metal-binding</keyword>
<feature type="binding site" evidence="7">
    <location>
        <position position="157"/>
    </location>
    <ligand>
        <name>Mn(2+)</name>
        <dbReference type="ChEBI" id="CHEBI:29035"/>
        <label>1</label>
    </ligand>
</feature>
<feature type="binding site" evidence="5 7">
    <location>
        <position position="159"/>
    </location>
    <ligand>
        <name>Mn(2+)</name>
        <dbReference type="ChEBI" id="CHEBI:29035"/>
        <label>1</label>
    </ligand>
</feature>
<evidence type="ECO:0000256" key="6">
    <source>
        <dbReference type="NCBIfam" id="TIGR01227"/>
    </source>
</evidence>
<dbReference type="Gene3D" id="3.40.800.10">
    <property type="entry name" value="Ureohydrolase domain"/>
    <property type="match status" value="1"/>
</dbReference>
<dbReference type="AlphaFoldDB" id="A0A4Q9FID5"/>
<name>A0A4Q9FID5_9FLAO</name>
<dbReference type="GO" id="GO:0030145">
    <property type="term" value="F:manganese ion binding"/>
    <property type="evidence" value="ECO:0007669"/>
    <property type="project" value="UniProtKB-UniRule"/>
</dbReference>
<feature type="binding site" evidence="5">
    <location>
        <position position="157"/>
    </location>
    <ligand>
        <name>Mn(2+)</name>
        <dbReference type="ChEBI" id="CHEBI:29035"/>
        <label>2</label>
    </ligand>
</feature>
<evidence type="ECO:0000256" key="8">
    <source>
        <dbReference type="PROSITE-ProRule" id="PRU00742"/>
    </source>
</evidence>
<comment type="cofactor">
    <cofactor evidence="5 7">
        <name>Mn(2+)</name>
        <dbReference type="ChEBI" id="CHEBI:29035"/>
    </cofactor>
    <text evidence="5 7">Binds 2 manganese ions per subunit.</text>
</comment>
<feature type="binding site" evidence="7">
    <location>
        <position position="251"/>
    </location>
    <ligand>
        <name>Mn(2+)</name>
        <dbReference type="ChEBI" id="CHEBI:29035"/>
        <label>1</label>
    </ligand>
</feature>
<accession>A0A4Q9FID5</accession>
<dbReference type="PANTHER" id="PTHR11358:SF35">
    <property type="entry name" value="FORMIMIDOYLGLUTAMASE"/>
    <property type="match status" value="1"/>
</dbReference>
<feature type="binding site" evidence="5">
    <location>
        <position position="251"/>
    </location>
    <ligand>
        <name>Mn(2+)</name>
        <dbReference type="ChEBI" id="CHEBI:29035"/>
        <label>2</label>
    </ligand>
</feature>
<feature type="binding site" evidence="5">
    <location>
        <position position="249"/>
    </location>
    <ligand>
        <name>Mn(2+)</name>
        <dbReference type="ChEBI" id="CHEBI:29035"/>
        <label>2</label>
    </ligand>
</feature>
<dbReference type="PIRSF" id="PIRSF036979">
    <property type="entry name" value="Arginase"/>
    <property type="match status" value="1"/>
</dbReference>
<reference evidence="9 10" key="1">
    <citation type="submission" date="2019-02" db="EMBL/GenBank/DDBJ databases">
        <title>Hyunsoonleella sp., isolated from marine sediment.</title>
        <authorList>
            <person name="Liu B.-T."/>
        </authorList>
    </citation>
    <scope>NUCLEOTIDE SEQUENCE [LARGE SCALE GENOMIC DNA]</scope>
    <source>
        <strain evidence="9 10">T58</strain>
    </source>
</reference>
<evidence type="ECO:0000256" key="7">
    <source>
        <dbReference type="PIRSR" id="PIRSR036979-1"/>
    </source>
</evidence>